<evidence type="ECO:0000256" key="7">
    <source>
        <dbReference type="SAM" id="Phobius"/>
    </source>
</evidence>
<dbReference type="RefSeq" id="WP_087186099.1">
    <property type="nucleotide sequence ID" value="NZ_NFHO01000003.1"/>
</dbReference>
<comment type="caution">
    <text evidence="9">The sequence shown here is derived from an EMBL/GenBank/DDBJ whole genome shotgun (WGS) entry which is preliminary data.</text>
</comment>
<comment type="subcellular location">
    <subcellularLocation>
        <location evidence="1">Cell membrane</location>
        <topology evidence="1">Multi-pass membrane protein</topology>
    </subcellularLocation>
</comment>
<name>A0A1Y3U9E0_9ACTN</name>
<gene>
    <name evidence="9" type="ORF">B5G21_03720</name>
</gene>
<evidence type="ECO:0000313" key="10">
    <source>
        <dbReference type="Proteomes" id="UP000196560"/>
    </source>
</evidence>
<feature type="coiled-coil region" evidence="6">
    <location>
        <begin position="531"/>
        <end position="593"/>
    </location>
</feature>
<evidence type="ECO:0000256" key="4">
    <source>
        <dbReference type="ARBA" id="ARBA00022989"/>
    </source>
</evidence>
<evidence type="ECO:0000313" key="9">
    <source>
        <dbReference type="EMBL" id="OUN43808.1"/>
    </source>
</evidence>
<dbReference type="STRING" id="1118060.GCA_000311845_01288"/>
<keyword evidence="4 7" id="KW-1133">Transmembrane helix</keyword>
<keyword evidence="5 7" id="KW-0472">Membrane</keyword>
<dbReference type="GO" id="GO:0005886">
    <property type="term" value="C:plasma membrane"/>
    <property type="evidence" value="ECO:0007669"/>
    <property type="project" value="UniProtKB-SubCell"/>
</dbReference>
<dbReference type="PANTHER" id="PTHR30287:SF1">
    <property type="entry name" value="INNER MEMBRANE PROTEIN"/>
    <property type="match status" value="1"/>
</dbReference>
<organism evidence="9 10">
    <name type="scientific">Enorma massiliensis</name>
    <dbReference type="NCBI Taxonomy" id="1472761"/>
    <lineage>
        <taxon>Bacteria</taxon>
        <taxon>Bacillati</taxon>
        <taxon>Actinomycetota</taxon>
        <taxon>Coriobacteriia</taxon>
        <taxon>Coriobacteriales</taxon>
        <taxon>Coriobacteriaceae</taxon>
        <taxon>Enorma</taxon>
    </lineage>
</organism>
<proteinExistence type="predicted"/>
<feature type="coiled-coil region" evidence="6">
    <location>
        <begin position="270"/>
        <end position="437"/>
    </location>
</feature>
<dbReference type="Pfam" id="PF02687">
    <property type="entry name" value="FtsX"/>
    <property type="match status" value="2"/>
</dbReference>
<evidence type="ECO:0000256" key="1">
    <source>
        <dbReference type="ARBA" id="ARBA00004651"/>
    </source>
</evidence>
<evidence type="ECO:0000256" key="2">
    <source>
        <dbReference type="ARBA" id="ARBA00022475"/>
    </source>
</evidence>
<dbReference type="InterPro" id="IPR038766">
    <property type="entry name" value="Membrane_comp_ABC_pdt"/>
</dbReference>
<evidence type="ECO:0000259" key="8">
    <source>
        <dbReference type="Pfam" id="PF02687"/>
    </source>
</evidence>
<dbReference type="eggNOG" id="COG0577">
    <property type="taxonomic scope" value="Bacteria"/>
</dbReference>
<feature type="transmembrane region" description="Helical" evidence="7">
    <location>
        <begin position="1126"/>
        <end position="1144"/>
    </location>
</feature>
<accession>A0A1Y3U9E0</accession>
<dbReference type="PANTHER" id="PTHR30287">
    <property type="entry name" value="MEMBRANE COMPONENT OF PREDICTED ABC SUPERFAMILY METABOLITE UPTAKE TRANSPORTER"/>
    <property type="match status" value="1"/>
</dbReference>
<keyword evidence="6" id="KW-0175">Coiled coil</keyword>
<feature type="transmembrane region" description="Helical" evidence="7">
    <location>
        <begin position="1031"/>
        <end position="1052"/>
    </location>
</feature>
<feature type="transmembrane region" description="Helical" evidence="7">
    <location>
        <begin position="632"/>
        <end position="649"/>
    </location>
</feature>
<feature type="transmembrane region" description="Helical" evidence="7">
    <location>
        <begin position="798"/>
        <end position="818"/>
    </location>
</feature>
<keyword evidence="10" id="KW-1185">Reference proteome</keyword>
<feature type="transmembrane region" description="Helical" evidence="7">
    <location>
        <begin position="679"/>
        <end position="708"/>
    </location>
</feature>
<feature type="domain" description="ABC3 transporter permease C-terminal" evidence="8">
    <location>
        <begin position="632"/>
        <end position="747"/>
    </location>
</feature>
<dbReference type="Proteomes" id="UP000196560">
    <property type="component" value="Unassembled WGS sequence"/>
</dbReference>
<keyword evidence="2" id="KW-1003">Cell membrane</keyword>
<sequence>MSRKNRKVPRGKRMLWRDIKRTVGKSRGRFVSIVLLMALGAFALVGLNVAGPDMRITGRHYFDTYNAADLTIIGGLGIDESDEAVIERASGISDVEYGYMKDVTVADTHNAVRVSSLPERISQYEVVEGRLPEEADEVAISTTIADEHPVGSTIVFAEEEDVSGDYALMRHDFTVVGVVNSSEIVSNLNMGQSQAGTGDLAGFAVVTDDAFDVDYHMVARLRFDDTEGLDPYGQEYLDRVAAHKEELEKLLEGRGAHRLAVVQGQFDEQIADGQAQVDGARAQLDDAAAELADASTQLDDARELIASYEGELDGAAMQLADGRVALDATWDQLASAKVQLDDGRSQLAASERQLAAAARQLESGRQELAAKQQVYDEGVAEADAAQREIDAARAKLEEGKGQYEQGIAQLEEAVRKTEEAGGDATELKAQLDNLNRAYDAFMTVDADPDTTGNDGGYTACTALLDASQAELDDKRGELAAAAEQLEAASAELSQKQQEYDAGYAAYQRGVASLNESLGAYRDGLSAWKAGAEELAEKAGDYKAAAAQIEEARTELARNEAAYEDGLAQYNEELPEAEQKISDAEEELTDARAARDSIDSPLYTVYNRREIPGSEGYTVYATISEIVDAIARIFPHFLYFVAALVTFTTMTRMVDEERINAGTLKALGYDDRDVIKKFSFYGAVAGLTGTVIGVLAGHTLLPLIVWAAYAHAYTMPLIELHIYPGVTLLAFAFCFIAAVLPAVIVAKREVREKPAALLLPKPPAAGSKILLERVGPVWRRLSFTQKVTARNLFRYKSRALMTIIGVAGAAALLFTGFSVQHSVGGIGDRQFGELIDYDLIVAEGAHVSDEEQAAISEVLASDEVSSYVPIRYESVSKEAGDKGDTQSITLLVAQDGMDLSDYIDLRNRVTGEPLSLPSDGAVISERLADLTGVEVGDTLTFKDADGADREVRVSGICEMYVMHFMFMSESCYEQVFGQVFDSNAYVAKLADGSLSNTQTMAARFMGLDGVAGVVQNTMYINQVNTIVRSLNMIMGVLIVVAAMLAVVIVYNLVTINVSERIRELSTIKVLGFYEREVTMYIYRETILLSLIGVPVGWGAGRILQLYIIRAVPPEELMFNPACGALAFTMPVLVVAAVVIVMYFVVNRKLRNVDMLEALKSVD</sequence>
<dbReference type="InterPro" id="IPR003838">
    <property type="entry name" value="ABC3_permease_C"/>
</dbReference>
<feature type="coiled-coil region" evidence="6">
    <location>
        <begin position="464"/>
        <end position="498"/>
    </location>
</feature>
<dbReference type="EMBL" id="NFHO01000003">
    <property type="protein sequence ID" value="OUN43808.1"/>
    <property type="molecule type" value="Genomic_DNA"/>
</dbReference>
<protein>
    <recommendedName>
        <fullName evidence="8">ABC3 transporter permease C-terminal domain-containing protein</fullName>
    </recommendedName>
</protein>
<reference evidence="10" key="1">
    <citation type="submission" date="2017-04" db="EMBL/GenBank/DDBJ databases">
        <title>Function of individual gut microbiota members based on whole genome sequencing of pure cultures obtained from chicken caecum.</title>
        <authorList>
            <person name="Medvecky M."/>
            <person name="Cejkova D."/>
            <person name="Polansky O."/>
            <person name="Karasova D."/>
            <person name="Kubasova T."/>
            <person name="Cizek A."/>
            <person name="Rychlik I."/>
        </authorList>
    </citation>
    <scope>NUCLEOTIDE SEQUENCE [LARGE SCALE GENOMIC DNA]</scope>
    <source>
        <strain evidence="10">An70</strain>
    </source>
</reference>
<feature type="transmembrane region" description="Helical" evidence="7">
    <location>
        <begin position="1084"/>
        <end position="1106"/>
    </location>
</feature>
<feature type="domain" description="ABC3 transporter permease C-terminal" evidence="8">
    <location>
        <begin position="1035"/>
        <end position="1140"/>
    </location>
</feature>
<evidence type="ECO:0000256" key="6">
    <source>
        <dbReference type="SAM" id="Coils"/>
    </source>
</evidence>
<evidence type="ECO:0000256" key="5">
    <source>
        <dbReference type="ARBA" id="ARBA00023136"/>
    </source>
</evidence>
<evidence type="ECO:0000256" key="3">
    <source>
        <dbReference type="ARBA" id="ARBA00022692"/>
    </source>
</evidence>
<feature type="transmembrane region" description="Helical" evidence="7">
    <location>
        <begin position="720"/>
        <end position="745"/>
    </location>
</feature>
<dbReference type="eggNOG" id="COG1511">
    <property type="taxonomic scope" value="Bacteria"/>
</dbReference>
<keyword evidence="3 7" id="KW-0812">Transmembrane</keyword>
<dbReference type="Gene3D" id="1.10.287.1490">
    <property type="match status" value="1"/>
</dbReference>
<dbReference type="AlphaFoldDB" id="A0A1Y3U9E0"/>